<dbReference type="OrthoDB" id="1000473at2759"/>
<gene>
    <name evidence="1" type="ORF">Gogos_005494</name>
</gene>
<reference evidence="1 2" key="1">
    <citation type="journal article" date="2019" name="Genome Biol. Evol.">
        <title>Insights into the evolution of the New World diploid cottons (Gossypium, subgenus Houzingenia) based on genome sequencing.</title>
        <authorList>
            <person name="Grover C.E."/>
            <person name="Arick M.A. 2nd"/>
            <person name="Thrash A."/>
            <person name="Conover J.L."/>
            <person name="Sanders W.S."/>
            <person name="Peterson D.G."/>
            <person name="Frelichowski J.E."/>
            <person name="Scheffler J.A."/>
            <person name="Scheffler B.E."/>
            <person name="Wendel J.F."/>
        </authorList>
    </citation>
    <scope>NUCLEOTIDE SEQUENCE [LARGE SCALE GENOMIC DNA]</scope>
    <source>
        <strain evidence="1">5</strain>
        <tissue evidence="1">Leaf</tissue>
    </source>
</reference>
<dbReference type="AlphaFoldDB" id="A0A7J9D2T2"/>
<comment type="caution">
    <text evidence="1">The sequence shown here is derived from an EMBL/GenBank/DDBJ whole genome shotgun (WGS) entry which is preliminary data.</text>
</comment>
<dbReference type="PROSITE" id="PS51257">
    <property type="entry name" value="PROKAR_LIPOPROTEIN"/>
    <property type="match status" value="1"/>
</dbReference>
<name>A0A7J9D2T2_GOSGO</name>
<evidence type="ECO:0000313" key="2">
    <source>
        <dbReference type="Proteomes" id="UP000593579"/>
    </source>
</evidence>
<sequence>MGKTISCFVLLSLISCFYLLFATALDTITPSKSIKDPEFIISQNGTF</sequence>
<dbReference type="Proteomes" id="UP000593579">
    <property type="component" value="Unassembled WGS sequence"/>
</dbReference>
<evidence type="ECO:0000313" key="1">
    <source>
        <dbReference type="EMBL" id="MBA0754854.1"/>
    </source>
</evidence>
<proteinExistence type="predicted"/>
<keyword evidence="2" id="KW-1185">Reference proteome</keyword>
<organism evidence="1 2">
    <name type="scientific">Gossypium gossypioides</name>
    <name type="common">Mexican cotton</name>
    <name type="synonym">Selera gossypioides</name>
    <dbReference type="NCBI Taxonomy" id="34282"/>
    <lineage>
        <taxon>Eukaryota</taxon>
        <taxon>Viridiplantae</taxon>
        <taxon>Streptophyta</taxon>
        <taxon>Embryophyta</taxon>
        <taxon>Tracheophyta</taxon>
        <taxon>Spermatophyta</taxon>
        <taxon>Magnoliopsida</taxon>
        <taxon>eudicotyledons</taxon>
        <taxon>Gunneridae</taxon>
        <taxon>Pentapetalae</taxon>
        <taxon>rosids</taxon>
        <taxon>malvids</taxon>
        <taxon>Malvales</taxon>
        <taxon>Malvaceae</taxon>
        <taxon>Malvoideae</taxon>
        <taxon>Gossypium</taxon>
    </lineage>
</organism>
<protein>
    <submittedName>
        <fullName evidence="1">Uncharacterized protein</fullName>
    </submittedName>
</protein>
<accession>A0A7J9D2T2</accession>
<dbReference type="EMBL" id="JABEZY010264981">
    <property type="protein sequence ID" value="MBA0754854.1"/>
    <property type="molecule type" value="Genomic_DNA"/>
</dbReference>